<keyword evidence="2" id="KW-0539">Nucleus</keyword>
<dbReference type="OrthoDB" id="1919336at2759"/>
<feature type="compositionally biased region" description="Polar residues" evidence="3">
    <location>
        <begin position="28"/>
        <end position="38"/>
    </location>
</feature>
<feature type="compositionally biased region" description="Pro residues" evidence="3">
    <location>
        <begin position="84"/>
        <end position="96"/>
    </location>
</feature>
<feature type="region of interest" description="Disordered" evidence="3">
    <location>
        <begin position="309"/>
        <end position="406"/>
    </location>
</feature>
<protein>
    <recommendedName>
        <fullName evidence="4">HMG box domain-containing protein</fullName>
    </recommendedName>
</protein>
<evidence type="ECO:0000256" key="3">
    <source>
        <dbReference type="SAM" id="MobiDB-lite"/>
    </source>
</evidence>
<keyword evidence="1 2" id="KW-0238">DNA-binding</keyword>
<accession>A0A9P6FMC8</accession>
<feature type="non-terminal residue" evidence="5">
    <location>
        <position position="532"/>
    </location>
</feature>
<dbReference type="InterPro" id="IPR009071">
    <property type="entry name" value="HMG_box_dom"/>
</dbReference>
<dbReference type="SUPFAM" id="SSF47095">
    <property type="entry name" value="HMG-box"/>
    <property type="match status" value="1"/>
</dbReference>
<dbReference type="InterPro" id="IPR050342">
    <property type="entry name" value="HMGB"/>
</dbReference>
<dbReference type="PANTHER" id="PTHR48112">
    <property type="entry name" value="HIGH MOBILITY GROUP PROTEIN DSP1"/>
    <property type="match status" value="1"/>
</dbReference>
<feature type="region of interest" description="Disordered" evidence="3">
    <location>
        <begin position="82"/>
        <end position="102"/>
    </location>
</feature>
<dbReference type="PROSITE" id="PS50118">
    <property type="entry name" value="HMG_BOX_2"/>
    <property type="match status" value="1"/>
</dbReference>
<keyword evidence="6" id="KW-1185">Reference proteome</keyword>
<feature type="region of interest" description="Disordered" evidence="3">
    <location>
        <begin position="462"/>
        <end position="532"/>
    </location>
</feature>
<dbReference type="GO" id="GO:0005634">
    <property type="term" value="C:nucleus"/>
    <property type="evidence" value="ECO:0007669"/>
    <property type="project" value="UniProtKB-UniRule"/>
</dbReference>
<feature type="compositionally biased region" description="Gly residues" evidence="3">
    <location>
        <begin position="481"/>
        <end position="491"/>
    </location>
</feature>
<dbReference type="EMBL" id="JAABOA010003789">
    <property type="protein sequence ID" value="KAF9578313.1"/>
    <property type="molecule type" value="Genomic_DNA"/>
</dbReference>
<gene>
    <name evidence="5" type="ORF">BGW38_005947</name>
</gene>
<dbReference type="Pfam" id="PF00505">
    <property type="entry name" value="HMG_box"/>
    <property type="match status" value="1"/>
</dbReference>
<feature type="region of interest" description="Disordered" evidence="3">
    <location>
        <begin position="117"/>
        <end position="209"/>
    </location>
</feature>
<organism evidence="5 6">
    <name type="scientific">Lunasporangiospora selenospora</name>
    <dbReference type="NCBI Taxonomy" id="979761"/>
    <lineage>
        <taxon>Eukaryota</taxon>
        <taxon>Fungi</taxon>
        <taxon>Fungi incertae sedis</taxon>
        <taxon>Mucoromycota</taxon>
        <taxon>Mortierellomycotina</taxon>
        <taxon>Mortierellomycetes</taxon>
        <taxon>Mortierellales</taxon>
        <taxon>Mortierellaceae</taxon>
        <taxon>Lunasporangiospora</taxon>
    </lineage>
</organism>
<dbReference type="PANTHER" id="PTHR48112:SF22">
    <property type="entry name" value="MITOCHONDRIAL TRANSCRIPTION FACTOR A, ISOFORM B"/>
    <property type="match status" value="1"/>
</dbReference>
<feature type="domain" description="HMG box" evidence="4">
    <location>
        <begin position="399"/>
        <end position="467"/>
    </location>
</feature>
<dbReference type="SMART" id="SM00398">
    <property type="entry name" value="HMG"/>
    <property type="match status" value="1"/>
</dbReference>
<evidence type="ECO:0000313" key="6">
    <source>
        <dbReference type="Proteomes" id="UP000780801"/>
    </source>
</evidence>
<feature type="region of interest" description="Disordered" evidence="3">
    <location>
        <begin position="1"/>
        <end position="43"/>
    </location>
</feature>
<evidence type="ECO:0000313" key="5">
    <source>
        <dbReference type="EMBL" id="KAF9578313.1"/>
    </source>
</evidence>
<feature type="DNA-binding region" description="HMG box" evidence="2">
    <location>
        <begin position="399"/>
        <end position="467"/>
    </location>
</feature>
<comment type="caution">
    <text evidence="5">The sequence shown here is derived from an EMBL/GenBank/DDBJ whole genome shotgun (WGS) entry which is preliminary data.</text>
</comment>
<feature type="compositionally biased region" description="Gly residues" evidence="3">
    <location>
        <begin position="514"/>
        <end position="524"/>
    </location>
</feature>
<dbReference type="GO" id="GO:0003677">
    <property type="term" value="F:DNA binding"/>
    <property type="evidence" value="ECO:0007669"/>
    <property type="project" value="UniProtKB-UniRule"/>
</dbReference>
<dbReference type="AlphaFoldDB" id="A0A9P6FMC8"/>
<evidence type="ECO:0000259" key="4">
    <source>
        <dbReference type="PROSITE" id="PS50118"/>
    </source>
</evidence>
<sequence length="532" mass="56517">KRYRFLDTHNSSSNNNNYSNSNNNNNNCQGSFMSSNMASPPIQFDNDQGLMAGTSAPGSTYGGYQPLYANMGNNNMNFNHPSSYPVPGPATPPSLPPLHNAYGSNGASNFPFAYHSEAGSTAPSSGSQSSAPAGGALNTPTGGSQGTDPLDHAHQHSPHPQQQQTHQVTPPQQHPQTPQQQQQALQRQMHQPTNPAQSPYQQSPQAHHAMMYRADDKSGAQLGMPNLMHGLATMPASSSLSDTWIQGQGRLPAKQSIGGLNNMGGMGMNGMSGMGGMGSLGGMPGMPSMGPMSGNDRMNWGGMVGMSPGPYGHGAPHQPQSLHQQSFHSHLQQQHPQYQQSSHLLQHPQSGMQPQHMGQHGRAAVQPSVPNMGPMAGGGVSKKKPKKAATPAVKDKNGPKRPRNSYIFFTLMKRDDIKKKHPEFKPTEITKMLGEEWQKLSEAEKESYGNMAENDKKRYQSEMENYDPSASTNSTGSVDGSNGGHLGGGNPGTSLSNNPNAGNPPGPPNSHNGVPGGVPSGPGGDMADHWRQ</sequence>
<name>A0A9P6FMC8_9FUNG</name>
<dbReference type="InterPro" id="IPR036910">
    <property type="entry name" value="HMG_box_dom_sf"/>
</dbReference>
<reference evidence="5" key="1">
    <citation type="journal article" date="2020" name="Fungal Divers.">
        <title>Resolving the Mortierellaceae phylogeny through synthesis of multi-gene phylogenetics and phylogenomics.</title>
        <authorList>
            <person name="Vandepol N."/>
            <person name="Liber J."/>
            <person name="Desiro A."/>
            <person name="Na H."/>
            <person name="Kennedy M."/>
            <person name="Barry K."/>
            <person name="Grigoriev I.V."/>
            <person name="Miller A.N."/>
            <person name="O'Donnell K."/>
            <person name="Stajich J.E."/>
            <person name="Bonito G."/>
        </authorList>
    </citation>
    <scope>NUCLEOTIDE SEQUENCE</scope>
    <source>
        <strain evidence="5">KOD1015</strain>
    </source>
</reference>
<feature type="compositionally biased region" description="Low complexity" evidence="3">
    <location>
        <begin position="10"/>
        <end position="27"/>
    </location>
</feature>
<evidence type="ECO:0000256" key="1">
    <source>
        <dbReference type="ARBA" id="ARBA00023125"/>
    </source>
</evidence>
<feature type="compositionally biased region" description="Low complexity" evidence="3">
    <location>
        <begin position="118"/>
        <end position="136"/>
    </location>
</feature>
<feature type="compositionally biased region" description="Low complexity" evidence="3">
    <location>
        <begin position="158"/>
        <end position="206"/>
    </location>
</feature>
<feature type="compositionally biased region" description="Low complexity" evidence="3">
    <location>
        <begin position="316"/>
        <end position="350"/>
    </location>
</feature>
<proteinExistence type="predicted"/>
<dbReference type="Proteomes" id="UP000780801">
    <property type="component" value="Unassembled WGS sequence"/>
</dbReference>
<evidence type="ECO:0000256" key="2">
    <source>
        <dbReference type="PROSITE-ProRule" id="PRU00267"/>
    </source>
</evidence>
<dbReference type="Gene3D" id="1.10.30.10">
    <property type="entry name" value="High mobility group box domain"/>
    <property type="match status" value="1"/>
</dbReference>